<evidence type="ECO:0000256" key="4">
    <source>
        <dbReference type="ARBA" id="ARBA00022448"/>
    </source>
</evidence>
<dbReference type="GO" id="GO:0006995">
    <property type="term" value="P:cellular response to nitrogen starvation"/>
    <property type="evidence" value="ECO:0007669"/>
    <property type="project" value="TreeGrafter"/>
</dbReference>
<evidence type="ECO:0000256" key="1">
    <source>
        <dbReference type="ARBA" id="ARBA00010931"/>
    </source>
</evidence>
<dbReference type="FunFam" id="3.40.140.70:FF:000001">
    <property type="entry name" value="Ubiquitin-like modifier-activating enzyme atg7"/>
    <property type="match status" value="1"/>
</dbReference>
<feature type="domain" description="Telomere ends associated alpha-helical" evidence="15">
    <location>
        <begin position="44"/>
        <end position="84"/>
    </location>
</feature>
<feature type="compositionally biased region" description="Polar residues" evidence="10">
    <location>
        <begin position="936"/>
        <end position="982"/>
    </location>
</feature>
<dbReference type="Pfam" id="PF00899">
    <property type="entry name" value="ThiF"/>
    <property type="match status" value="1"/>
</dbReference>
<feature type="domain" description="Telomere ends associated middle" evidence="14">
    <location>
        <begin position="1153"/>
        <end position="1316"/>
    </location>
</feature>
<dbReference type="GO" id="GO:0015031">
    <property type="term" value="P:protein transport"/>
    <property type="evidence" value="ECO:0007669"/>
    <property type="project" value="UniProtKB-KW"/>
</dbReference>
<dbReference type="InterPro" id="IPR042522">
    <property type="entry name" value="Atg7_N_1"/>
</dbReference>
<feature type="region of interest" description="Disordered" evidence="10">
    <location>
        <begin position="1827"/>
        <end position="1846"/>
    </location>
</feature>
<dbReference type="GO" id="GO:0000422">
    <property type="term" value="P:autophagy of mitochondrion"/>
    <property type="evidence" value="ECO:0007669"/>
    <property type="project" value="TreeGrafter"/>
</dbReference>
<dbReference type="EMBL" id="JRES01000960">
    <property type="protein sequence ID" value="KNC26702.1"/>
    <property type="molecule type" value="Genomic_DNA"/>
</dbReference>
<gene>
    <name evidence="16" type="ORF">FF38_11392</name>
</gene>
<dbReference type="Pfam" id="PF22889">
    <property type="entry name" value="Tea_mid"/>
    <property type="match status" value="1"/>
</dbReference>
<evidence type="ECO:0000313" key="17">
    <source>
        <dbReference type="Proteomes" id="UP000037069"/>
    </source>
</evidence>
<dbReference type="OrthoDB" id="8065942at2759"/>
<dbReference type="InterPro" id="IPR000594">
    <property type="entry name" value="ThiF_NAD_FAD-bd"/>
</dbReference>
<dbReference type="Gene3D" id="3.40.140.70">
    <property type="entry name" value="Ubiquitin-like modifier-activating enzyme ATG7 N-terminal domain"/>
    <property type="match status" value="1"/>
</dbReference>
<dbReference type="Gene3D" id="3.40.140.100">
    <property type="entry name" value="Ubiquitin-like modifier-activating enzyme ATG7 C-terminal domain"/>
    <property type="match status" value="1"/>
</dbReference>
<protein>
    <recommendedName>
        <fullName evidence="2">Ubiquitin-like modifier-activating enzyme ATG7</fullName>
    </recommendedName>
    <alternativeName>
        <fullName evidence="7 9">ATG12-activating enzyme E1 ATG7</fullName>
    </alternativeName>
    <alternativeName>
        <fullName evidence="8">Autophagy-related protein 7</fullName>
    </alternativeName>
    <alternativeName>
        <fullName evidence="3">Ubiquitin-like modifier-activating enzyme atg7</fullName>
    </alternativeName>
</protein>
<dbReference type="GO" id="GO:0019778">
    <property type="term" value="F:Atg12 activating enzyme activity"/>
    <property type="evidence" value="ECO:0007669"/>
    <property type="project" value="TreeGrafter"/>
</dbReference>
<reference evidence="16 17" key="1">
    <citation type="journal article" date="2015" name="Nat. Commun.">
        <title>Lucilia cuprina genome unlocks parasitic fly biology to underpin future interventions.</title>
        <authorList>
            <person name="Anstead C.A."/>
            <person name="Korhonen P.K."/>
            <person name="Young N.D."/>
            <person name="Hall R.S."/>
            <person name="Jex A.R."/>
            <person name="Murali S.C."/>
            <person name="Hughes D.S."/>
            <person name="Lee S.F."/>
            <person name="Perry T."/>
            <person name="Stroehlein A.J."/>
            <person name="Ansell B.R."/>
            <person name="Breugelmans B."/>
            <person name="Hofmann A."/>
            <person name="Qu J."/>
            <person name="Dugan S."/>
            <person name="Lee S.L."/>
            <person name="Chao H."/>
            <person name="Dinh H."/>
            <person name="Han Y."/>
            <person name="Doddapaneni H.V."/>
            <person name="Worley K.C."/>
            <person name="Muzny D.M."/>
            <person name="Ioannidis P."/>
            <person name="Waterhouse R.M."/>
            <person name="Zdobnov E.M."/>
            <person name="James P.J."/>
            <person name="Bagnall N.H."/>
            <person name="Kotze A.C."/>
            <person name="Gibbs R.A."/>
            <person name="Richards S."/>
            <person name="Batterham P."/>
            <person name="Gasser R.B."/>
        </authorList>
    </citation>
    <scope>NUCLEOTIDE SEQUENCE [LARGE SCALE GENOMIC DNA]</scope>
    <source>
        <strain evidence="16 17">LS</strain>
        <tissue evidence="16">Full body</tissue>
    </source>
</reference>
<evidence type="ECO:0000256" key="10">
    <source>
        <dbReference type="SAM" id="MobiDB-lite"/>
    </source>
</evidence>
<evidence type="ECO:0000256" key="5">
    <source>
        <dbReference type="ARBA" id="ARBA00022927"/>
    </source>
</evidence>
<feature type="region of interest" description="Disordered" evidence="10">
    <location>
        <begin position="150"/>
        <end position="174"/>
    </location>
</feature>
<evidence type="ECO:0000256" key="6">
    <source>
        <dbReference type="ARBA" id="ARBA00023006"/>
    </source>
</evidence>
<dbReference type="GO" id="GO:0000045">
    <property type="term" value="P:autophagosome assembly"/>
    <property type="evidence" value="ECO:0007669"/>
    <property type="project" value="TreeGrafter"/>
</dbReference>
<dbReference type="Proteomes" id="UP000037069">
    <property type="component" value="Unassembled WGS sequence"/>
</dbReference>
<dbReference type="Pfam" id="PF16420">
    <property type="entry name" value="ATG7_N"/>
    <property type="match status" value="1"/>
</dbReference>
<dbReference type="InterPro" id="IPR035985">
    <property type="entry name" value="Ubiquitin-activating_enz"/>
</dbReference>
<evidence type="ECO:0000259" key="15">
    <source>
        <dbReference type="Pfam" id="PF24236"/>
    </source>
</evidence>
<dbReference type="InterPro" id="IPR057624">
    <property type="entry name" value="Tea_helical"/>
</dbReference>
<feature type="compositionally biased region" description="Basic and acidic residues" evidence="10">
    <location>
        <begin position="603"/>
        <end position="615"/>
    </location>
</feature>
<dbReference type="PANTHER" id="PTHR10953">
    <property type="entry name" value="UBIQUITIN-ACTIVATING ENZYME E1"/>
    <property type="match status" value="1"/>
</dbReference>
<evidence type="ECO:0000313" key="16">
    <source>
        <dbReference type="EMBL" id="KNC26702.1"/>
    </source>
</evidence>
<evidence type="ECO:0000259" key="11">
    <source>
        <dbReference type="Pfam" id="PF00899"/>
    </source>
</evidence>
<dbReference type="InterPro" id="IPR054729">
    <property type="entry name" value="Tea_mid"/>
</dbReference>
<feature type="compositionally biased region" description="Polar residues" evidence="10">
    <location>
        <begin position="1867"/>
        <end position="1885"/>
    </location>
</feature>
<dbReference type="InterPro" id="IPR032197">
    <property type="entry name" value="Atg7_N"/>
</dbReference>
<name>A0A0L0C379_LUCCU</name>
<feature type="domain" description="Ubiquitin-like modifier-activating enzyme Atg7 N-terminal" evidence="12">
    <location>
        <begin position="2104"/>
        <end position="2399"/>
    </location>
</feature>
<feature type="compositionally biased region" description="Low complexity" evidence="10">
    <location>
        <begin position="584"/>
        <end position="599"/>
    </location>
</feature>
<dbReference type="GO" id="GO:0032446">
    <property type="term" value="P:protein modification by small protein conjugation"/>
    <property type="evidence" value="ECO:0007669"/>
    <property type="project" value="TreeGrafter"/>
</dbReference>
<accession>A0A0L0C379</accession>
<feature type="compositionally biased region" description="Acidic residues" evidence="10">
    <location>
        <begin position="151"/>
        <end position="160"/>
    </location>
</feature>
<feature type="region of interest" description="Disordered" evidence="10">
    <location>
        <begin position="1094"/>
        <end position="1146"/>
    </location>
</feature>
<feature type="compositionally biased region" description="Polar residues" evidence="10">
    <location>
        <begin position="774"/>
        <end position="787"/>
    </location>
</feature>
<dbReference type="Gene3D" id="3.40.50.720">
    <property type="entry name" value="NAD(P)-binding Rossmann-like Domain"/>
    <property type="match status" value="1"/>
</dbReference>
<feature type="compositionally biased region" description="Polar residues" evidence="10">
    <location>
        <begin position="1928"/>
        <end position="1940"/>
    </location>
</feature>
<feature type="domain" description="Telomere ends associated alpha-helical" evidence="15">
    <location>
        <begin position="472"/>
        <end position="537"/>
    </location>
</feature>
<dbReference type="Pfam" id="PF24236">
    <property type="entry name" value="Tea_helical"/>
    <property type="match status" value="2"/>
</dbReference>
<comment type="caution">
    <text evidence="16">The sequence shown here is derived from an EMBL/GenBank/DDBJ whole genome shotgun (WGS) entry which is preliminary data.</text>
</comment>
<dbReference type="InterPro" id="IPR054730">
    <property type="entry name" value="Tea_C"/>
</dbReference>
<evidence type="ECO:0000256" key="8">
    <source>
        <dbReference type="ARBA" id="ARBA00030242"/>
    </source>
</evidence>
<evidence type="ECO:0000256" key="3">
    <source>
        <dbReference type="ARBA" id="ARBA00018730"/>
    </source>
</evidence>
<organism evidence="16 17">
    <name type="scientific">Lucilia cuprina</name>
    <name type="common">Green bottle fly</name>
    <name type="synonym">Australian sheep blowfly</name>
    <dbReference type="NCBI Taxonomy" id="7375"/>
    <lineage>
        <taxon>Eukaryota</taxon>
        <taxon>Metazoa</taxon>
        <taxon>Ecdysozoa</taxon>
        <taxon>Arthropoda</taxon>
        <taxon>Hexapoda</taxon>
        <taxon>Insecta</taxon>
        <taxon>Pterygota</taxon>
        <taxon>Neoptera</taxon>
        <taxon>Endopterygota</taxon>
        <taxon>Diptera</taxon>
        <taxon>Brachycera</taxon>
        <taxon>Muscomorpha</taxon>
        <taxon>Oestroidea</taxon>
        <taxon>Calliphoridae</taxon>
        <taxon>Luciliinae</taxon>
        <taxon>Lucilia</taxon>
    </lineage>
</organism>
<feature type="compositionally biased region" description="Low complexity" evidence="10">
    <location>
        <begin position="1891"/>
        <end position="1920"/>
    </location>
</feature>
<dbReference type="InterPro" id="IPR045886">
    <property type="entry name" value="ThiF/MoeB/HesA"/>
</dbReference>
<feature type="region of interest" description="Disordered" evidence="10">
    <location>
        <begin position="929"/>
        <end position="982"/>
    </location>
</feature>
<evidence type="ECO:0000259" key="12">
    <source>
        <dbReference type="Pfam" id="PF16420"/>
    </source>
</evidence>
<evidence type="ECO:0000256" key="2">
    <source>
        <dbReference type="ARBA" id="ARBA00017647"/>
    </source>
</evidence>
<feature type="region of interest" description="Disordered" evidence="10">
    <location>
        <begin position="768"/>
        <end position="789"/>
    </location>
</feature>
<sequence length="2628" mass="300820">MTTKNIPVSFEFFKKYTYHEEWVERMLKVKANGHQETYEALLNSEESKEKALRSYYEAFYLKPQIREKSHIRLKAVPKKIKDKLLAIPVQDASMENYEKVCDNNSNELVQDAIGEIAVAEQLKIGECSISKNEEQKQRILMTAKDVRDVDDGQVVEDDSEPLGSPDVSSTPKLANANVNSPVKIQCKELPLTLPTKALTSSDGNIKTNSKPVIGKIIEQQTADTTKVLTDKQAELMETNNNNNKPEMANTETNKSPPMFNADNAKHFNYKDLVPYIHCCPLTLKEFRKYSNIRQLTKELCKTKHMDDKHQRVIEQRSYILFYLAPEHRKITPLNKIQMLDNCPEYIKSKFFVIPTNLYLKKQDTDKIQENIESKYVYETESVGNKEEHLRATVTKAVTSKETTEDVVEHNINEIASTEDVPPMVVAENQQLMPKDINKTNEQTIISCSTSHPTNEIKNLPVSLEEFKKLTHFEEVVEKLFKIKAQDNEELFNKYKNSQEAFNTTAFNYYQAFYLIPIIRETFPIRFKPMPSSLKNRLLQIPKGIDKTTLNNFRIEELVSVECNAAVEVEKETVTASREEVAKASNNSNTSQTSPTNTSTITIKTEKDTESSDSDNKTNSLSAGSLKRNTTEDMKCPLRKRQKTQQTQDYEENTQKTKKSYKELLPYAHCCPVTFSDFRKYTNVSELFAGYCQKRYNSLKKLPYMLQRAYVLYYLAPENRQFKPFSKLITLDECPADLREKMHQIPEKLYLKGQNATEQMDIDEMQTETFKENQSENLNPQQTASTNAKNKRNSIEILENRLLPPTHIPFTGQVNVVSQCLNNNCVFHYITHVDFIQLSNILYILPEPSEIAIIQSFKKFVYRLLKEKSCEIEYNISASLLCKLFKYNKMCEICEKDVMALFKQDSLTACNESANENSLTHAANNVTVNERMDSSNERMQTNQEATTVETDSRQSQAVHKSSNTCSTESDTKSGQSPIQDTPQIQEKSQNLWKNLKSEKIFQKFCHKLLTKLKQSFDNAIDFSSDTYEIFLQCNEIPMEKLLNDFCLNNKDIVERILNNKELYEALQCYFYYKYLTNTNFALKYPVTIKENAKETQGDKSNTTITEPNKEKTPLKTNGFKNTTPKATEKQNNIVNQETKSPEKPTNNNNIIEKAKRIFFRNVEKTNTLSYILCTSFGLKQLILRTILSLTFQEFLQLTSIYEGKQLYNDKHLTECMYRYVFDTPVVWPTNLFITLKDLCEFLHMKNIRFTDYSTMLKYISPKLLHWSVLLSCTNILDCVKIDYEKRSGKLLDTDDIKTLKQECIEYYNRCWKYEKWLGGVPLVNEEFYKDYLISNDQGDATMLDESALQEICVEPDEVSDDVALINNDTEELEPDDSYQNKSLDPNSAAEIRDEIPTVINPSQNQSIKEFNCVLLPNTQQQIEMLPAEARVSNDPLNNSNNGNTLNVTSSTNSENYEVVCLGELIANDIKSEPNNSKLLTDLIFYEDENSNMQCEPFLQEIVNLDDSTTEVGENLPPSQIEFSDAVPELMLSTDLANSESSNSIMNLAQRLPSSAESYNEIPVTQQQFVQEQQNAPVIQMINVSLRSSGENGSQEKQQQEMNLKDSARELEIIKVNSQEFELLQTSLQSFAVYAEAQRFPSTFEETPTCSGSLRAEPTTSIVLQPELIESTSNMEHLNVPLPSNEIPQEAATLNASQPSTQPNTSLPKRRGFEKTYARVKNGKSVATVRPIKNSNFVPQIQHNTRPLQTKPAYAPTTASETTTISEQPPCSSLTPIEEDNAVTNEQSVDNLPPVGTTIQISQEFQKNCSVFNNTSLLRLVDHNYQKQSQTSLSSSLPSTQTQNEGNHQQLQTFSLTLTQTEHKEATESQKQQPARRSTRRSSMLGSQPTNPPQNTVSTTTTTSNQINPPASPTRATRSRSSLCKDANDKVNNPLLTSHTNNPIATIAPTPHLQQLHKMVTKLCLYRQINKFHYFKELTAQHICKYLLPSLEYGKSYTEATIVCENFKTRISNRSISALFPFWSQSLQKDFLLVLSDLKEFHYITFESERMQKHDDLRVRILYWLLSTAPSFALCQFVCEANNTEFSYCETIKNANNPSYKRKPFNPTFWHKLVEIKLDLDRLSDKPKPIYGYYTNRHSKSCLMEVDYTAFNSEFTPPKYCFKSHGTIYNKNTIEEFKNCDKNALLKEEGIKLLKHFQNEATVEDPSLLARFFILSFADLKNHNYYYWFAFPCPLTATLTLEKPASKLVDSREKFDNVQEAIKLCPNGILQNLFVLQASATNKKFYTLKEFIDNYKTLEKLPLEETYFCFPDNSEFVQPSWLMRIYAAFIYYKCSFLVGNTIKFLGLRYGNHMNIGFSLIWHIKQSEILDLKEMDQIKFVGWELNKNQKPQPRMVSMRDSMDPQVLTDNSIDLNLKLMKWRLLPDLNMEVIKSTKCLLFGAGTLGCAVARMLLGWGFKYITFVDNGKVSLANPVRQYLYTFEDAVKGNVFKADAAADCLKKINPSTVSAGHVMHIPMPGHTVGDSLKQQTEKDLNKLQELVKEHDVIFLLTDSRESRWLPTLLGTAHEKIVINSALGFDSYLIQRHGSARKPGNDTSIAQMEIDNLKCIPGHQLGCYFCNDVTAPGNAHS</sequence>
<dbReference type="PANTHER" id="PTHR10953:SF3">
    <property type="entry name" value="UBIQUITIN-LIKE MODIFIER-ACTIVATING ENZYME ATG7"/>
    <property type="match status" value="1"/>
</dbReference>
<keyword evidence="5" id="KW-0653">Protein transport</keyword>
<dbReference type="InterPro" id="IPR042523">
    <property type="entry name" value="Atg7_N_2"/>
</dbReference>
<evidence type="ECO:0000259" key="14">
    <source>
        <dbReference type="Pfam" id="PF22889"/>
    </source>
</evidence>
<feature type="compositionally biased region" description="Polar residues" evidence="10">
    <location>
        <begin position="1113"/>
        <end position="1146"/>
    </location>
</feature>
<feature type="domain" description="THIF-type NAD/FAD binding fold" evidence="11">
    <location>
        <begin position="2416"/>
        <end position="2616"/>
    </location>
</feature>
<feature type="region of interest" description="Disordered" evidence="10">
    <location>
        <begin position="577"/>
        <end position="656"/>
    </location>
</feature>
<dbReference type="SUPFAM" id="SSF69572">
    <property type="entry name" value="Activating enzymes of the ubiquitin-like proteins"/>
    <property type="match status" value="1"/>
</dbReference>
<evidence type="ECO:0000259" key="13">
    <source>
        <dbReference type="Pfam" id="PF22884"/>
    </source>
</evidence>
<comment type="similarity">
    <text evidence="1">Belongs to the ATG7 family.</text>
</comment>
<dbReference type="STRING" id="7375.A0A0L0C379"/>
<evidence type="ECO:0000256" key="9">
    <source>
        <dbReference type="ARBA" id="ARBA00032823"/>
    </source>
</evidence>
<dbReference type="GO" id="GO:0019779">
    <property type="term" value="F:Atg8 activating enzyme activity"/>
    <property type="evidence" value="ECO:0007669"/>
    <property type="project" value="TreeGrafter"/>
</dbReference>
<feature type="region of interest" description="Disordered" evidence="10">
    <location>
        <begin position="1860"/>
        <end position="1940"/>
    </location>
</feature>
<dbReference type="Pfam" id="PF22884">
    <property type="entry name" value="Tea_C"/>
    <property type="match status" value="1"/>
</dbReference>
<keyword evidence="4" id="KW-0813">Transport</keyword>
<proteinExistence type="inferred from homology"/>
<feature type="domain" description="Telomere ends associated C-terminal" evidence="13">
    <location>
        <begin position="1963"/>
        <end position="2102"/>
    </location>
</feature>
<evidence type="ECO:0000256" key="7">
    <source>
        <dbReference type="ARBA" id="ARBA00029897"/>
    </source>
</evidence>
<keyword evidence="6" id="KW-0072">Autophagy</keyword>
<dbReference type="GO" id="GO:0034727">
    <property type="term" value="P:piecemeal microautophagy of the nucleus"/>
    <property type="evidence" value="ECO:0007669"/>
    <property type="project" value="TreeGrafter"/>
</dbReference>
<dbReference type="GO" id="GO:0000407">
    <property type="term" value="C:phagophore assembly site"/>
    <property type="evidence" value="ECO:0007669"/>
    <property type="project" value="TreeGrafter"/>
</dbReference>
<keyword evidence="17" id="KW-1185">Reference proteome</keyword>